<dbReference type="Proteomes" id="UP000494163">
    <property type="component" value="Chromosome 3L"/>
</dbReference>
<dbReference type="OMA" id="MARHNWK"/>
<dbReference type="EMBL" id="CP012525">
    <property type="protein sequence ID" value="ALC43894.1"/>
    <property type="molecule type" value="Genomic_DNA"/>
</dbReference>
<protein>
    <submittedName>
        <fullName evidence="1">Maker693</fullName>
    </submittedName>
</protein>
<name>A0A0M5IYN7_DROBS</name>
<sequence>MAKRIQQDFILTIQREREREMANHGYCSNEQIIKSVLKRYKHQYDAFFTPFMMYLEEYIRCVQETEPKEQFNMFEVVTLAQFTWQHFKKCKRLRYKELADLANTQWLLA</sequence>
<evidence type="ECO:0000313" key="1">
    <source>
        <dbReference type="EMBL" id="ALC43894.1"/>
    </source>
</evidence>
<accession>A0A0M5IYN7</accession>
<reference evidence="1 2" key="1">
    <citation type="submission" date="2015-08" db="EMBL/GenBank/DDBJ databases">
        <title>Ancestral chromatin configuration constrains chromatin evolution on differentiating sex chromosomes in Drosophila.</title>
        <authorList>
            <person name="Zhou Q."/>
            <person name="Bachtrog D."/>
        </authorList>
    </citation>
    <scope>NUCLEOTIDE SEQUENCE [LARGE SCALE GENOMIC DNA]</scope>
    <source>
        <tissue evidence="1">Whole larvae</tissue>
    </source>
</reference>
<gene>
    <name evidence="1" type="ORF">Dbus_chr3Lg1060</name>
</gene>
<keyword evidence="2" id="KW-1185">Reference proteome</keyword>
<organism evidence="1 2">
    <name type="scientific">Drosophila busckii</name>
    <name type="common">Fruit fly</name>
    <dbReference type="NCBI Taxonomy" id="30019"/>
    <lineage>
        <taxon>Eukaryota</taxon>
        <taxon>Metazoa</taxon>
        <taxon>Ecdysozoa</taxon>
        <taxon>Arthropoda</taxon>
        <taxon>Hexapoda</taxon>
        <taxon>Insecta</taxon>
        <taxon>Pterygota</taxon>
        <taxon>Neoptera</taxon>
        <taxon>Endopterygota</taxon>
        <taxon>Diptera</taxon>
        <taxon>Brachycera</taxon>
        <taxon>Muscomorpha</taxon>
        <taxon>Ephydroidea</taxon>
        <taxon>Drosophilidae</taxon>
        <taxon>Drosophila</taxon>
    </lineage>
</organism>
<proteinExistence type="predicted"/>
<dbReference type="AlphaFoldDB" id="A0A0M5IYN7"/>
<evidence type="ECO:0000313" key="2">
    <source>
        <dbReference type="Proteomes" id="UP000494163"/>
    </source>
</evidence>